<gene>
    <name evidence="1" type="ORF">FOE67_26125</name>
</gene>
<dbReference type="AlphaFoldDB" id="A0A7W3T8H1"/>
<evidence type="ECO:0000313" key="2">
    <source>
        <dbReference type="Proteomes" id="UP000530234"/>
    </source>
</evidence>
<keyword evidence="1" id="KW-0489">Methyltransferase</keyword>
<organism evidence="1 2">
    <name type="scientific">Streptomyces calidiresistens</name>
    <dbReference type="NCBI Taxonomy" id="1485586"/>
    <lineage>
        <taxon>Bacteria</taxon>
        <taxon>Bacillati</taxon>
        <taxon>Actinomycetota</taxon>
        <taxon>Actinomycetes</taxon>
        <taxon>Kitasatosporales</taxon>
        <taxon>Streptomycetaceae</taxon>
        <taxon>Streptomyces</taxon>
    </lineage>
</organism>
<proteinExistence type="predicted"/>
<keyword evidence="1" id="KW-0808">Transferase</keyword>
<dbReference type="CDD" id="cd02440">
    <property type="entry name" value="AdoMet_MTases"/>
    <property type="match status" value="1"/>
</dbReference>
<feature type="non-terminal residue" evidence="1">
    <location>
        <position position="1"/>
    </location>
</feature>
<dbReference type="SUPFAM" id="SSF53335">
    <property type="entry name" value="S-adenosyl-L-methionine-dependent methyltransferases"/>
    <property type="match status" value="1"/>
</dbReference>
<dbReference type="InterPro" id="IPR029063">
    <property type="entry name" value="SAM-dependent_MTases_sf"/>
</dbReference>
<dbReference type="GO" id="GO:0032259">
    <property type="term" value="P:methylation"/>
    <property type="evidence" value="ECO:0007669"/>
    <property type="project" value="UniProtKB-KW"/>
</dbReference>
<dbReference type="Proteomes" id="UP000530234">
    <property type="component" value="Unassembled WGS sequence"/>
</dbReference>
<sequence length="350" mass="37341">PRVARAVPAPGGRLRVTPEPAAISATPVPGPLLREHLEHWAEVYDWVYGTGEGRHADDLDLSGWRDSVTGAPLPREHMREWIDRTVELILESNPRTVLEAGCGTGLLAHRLHGSLEGYVGTDVADTAVERLSAAGLPRTGFVRAAAHEVDSPTVRRATDAVLGPGARPDCVVLNSVTQCFPNLDYLAAVVRGALDAVADGGTVILGDIRHSALVERHFTDLERARDPEAPEEVIADRVRGAIAEDEELSFAPEAVREIVTGFHRPVTISTRARTMKAATELTRYRYDLVLHLGTPSGGRAEPPVEYLPWSGPERLVAAARAAHAGAPLVVHGIPNGLVGESPESPGALAA</sequence>
<feature type="non-terminal residue" evidence="1">
    <location>
        <position position="350"/>
    </location>
</feature>
<accession>A0A7W3T8H1</accession>
<keyword evidence="2" id="KW-1185">Reference proteome</keyword>
<dbReference type="EMBL" id="VKHS01001251">
    <property type="protein sequence ID" value="MBB0232872.1"/>
    <property type="molecule type" value="Genomic_DNA"/>
</dbReference>
<dbReference type="RefSeq" id="WP_182667389.1">
    <property type="nucleotide sequence ID" value="NZ_VKHS01001251.1"/>
</dbReference>
<reference evidence="2" key="1">
    <citation type="submission" date="2019-10" db="EMBL/GenBank/DDBJ databases">
        <title>Streptomyces sp. nov., a novel actinobacterium isolated from alkaline environment.</title>
        <authorList>
            <person name="Golinska P."/>
        </authorList>
    </citation>
    <scope>NUCLEOTIDE SEQUENCE [LARGE SCALE GENOMIC DNA]</scope>
    <source>
        <strain evidence="2">DSM 42108</strain>
    </source>
</reference>
<dbReference type="Pfam" id="PF13489">
    <property type="entry name" value="Methyltransf_23"/>
    <property type="match status" value="1"/>
</dbReference>
<dbReference type="GO" id="GO:0008168">
    <property type="term" value="F:methyltransferase activity"/>
    <property type="evidence" value="ECO:0007669"/>
    <property type="project" value="UniProtKB-KW"/>
</dbReference>
<protein>
    <submittedName>
        <fullName evidence="1">Methyltransferase domain-containing protein</fullName>
    </submittedName>
</protein>
<name>A0A7W3T8H1_9ACTN</name>
<evidence type="ECO:0000313" key="1">
    <source>
        <dbReference type="EMBL" id="MBB0232872.1"/>
    </source>
</evidence>
<comment type="caution">
    <text evidence="1">The sequence shown here is derived from an EMBL/GenBank/DDBJ whole genome shotgun (WGS) entry which is preliminary data.</text>
</comment>
<dbReference type="Gene3D" id="3.40.50.150">
    <property type="entry name" value="Vaccinia Virus protein VP39"/>
    <property type="match status" value="1"/>
</dbReference>